<gene>
    <name evidence="2" type="ORF">DFR68_101738</name>
</gene>
<dbReference type="InterPro" id="IPR029058">
    <property type="entry name" value="AB_hydrolase_fold"/>
</dbReference>
<dbReference type="RefSeq" id="WP_084519317.1">
    <property type="nucleotide sequence ID" value="NZ_QQAZ01000001.1"/>
</dbReference>
<dbReference type="Gene3D" id="3.40.50.1820">
    <property type="entry name" value="alpha/beta hydrolase"/>
    <property type="match status" value="1"/>
</dbReference>
<protein>
    <submittedName>
        <fullName evidence="2">Pimeloyl-ACP methyl ester carboxylesterase</fullName>
    </submittedName>
</protein>
<reference evidence="2 3" key="1">
    <citation type="submission" date="2018-07" db="EMBL/GenBank/DDBJ databases">
        <title>Genomic Encyclopedia of Type Strains, Phase IV (KMG-IV): sequencing the most valuable type-strain genomes for metagenomic binning, comparative biology and taxonomic classification.</title>
        <authorList>
            <person name="Goeker M."/>
        </authorList>
    </citation>
    <scope>NUCLEOTIDE SEQUENCE [LARGE SCALE GENOMIC DNA]</scope>
    <source>
        <strain evidence="2 3">DSM 44952</strain>
    </source>
</reference>
<feature type="domain" description="AB hydrolase-1" evidence="1">
    <location>
        <begin position="6"/>
        <end position="245"/>
    </location>
</feature>
<dbReference type="OrthoDB" id="27092at2"/>
<dbReference type="InterPro" id="IPR000073">
    <property type="entry name" value="AB_hydrolase_1"/>
</dbReference>
<dbReference type="Pfam" id="PF12697">
    <property type="entry name" value="Abhydrolase_6"/>
    <property type="match status" value="1"/>
</dbReference>
<comment type="caution">
    <text evidence="2">The sequence shown here is derived from an EMBL/GenBank/DDBJ whole genome shotgun (WGS) entry which is preliminary data.</text>
</comment>
<dbReference type="Proteomes" id="UP000255355">
    <property type="component" value="Unassembled WGS sequence"/>
</dbReference>
<organism evidence="2 3">
    <name type="scientific">Nocardia mexicana</name>
    <dbReference type="NCBI Taxonomy" id="279262"/>
    <lineage>
        <taxon>Bacteria</taxon>
        <taxon>Bacillati</taxon>
        <taxon>Actinomycetota</taxon>
        <taxon>Actinomycetes</taxon>
        <taxon>Mycobacteriales</taxon>
        <taxon>Nocardiaceae</taxon>
        <taxon>Nocardia</taxon>
    </lineage>
</organism>
<dbReference type="PANTHER" id="PTHR43798">
    <property type="entry name" value="MONOACYLGLYCEROL LIPASE"/>
    <property type="match status" value="1"/>
</dbReference>
<dbReference type="GO" id="GO:0016020">
    <property type="term" value="C:membrane"/>
    <property type="evidence" value="ECO:0007669"/>
    <property type="project" value="TreeGrafter"/>
</dbReference>
<dbReference type="EMBL" id="QQAZ01000001">
    <property type="protein sequence ID" value="RDI55902.1"/>
    <property type="molecule type" value="Genomic_DNA"/>
</dbReference>
<evidence type="ECO:0000313" key="2">
    <source>
        <dbReference type="EMBL" id="RDI55902.1"/>
    </source>
</evidence>
<name>A0A370HFS0_9NOCA</name>
<dbReference type="AlphaFoldDB" id="A0A370HFS0"/>
<dbReference type="InterPro" id="IPR050266">
    <property type="entry name" value="AB_hydrolase_sf"/>
</dbReference>
<dbReference type="SUPFAM" id="SSF53474">
    <property type="entry name" value="alpha/beta-Hydrolases"/>
    <property type="match status" value="1"/>
</dbReference>
<dbReference type="PANTHER" id="PTHR43798:SF33">
    <property type="entry name" value="HYDROLASE, PUTATIVE (AFU_ORTHOLOGUE AFUA_2G14860)-RELATED"/>
    <property type="match status" value="1"/>
</dbReference>
<accession>A0A370HFS0</accession>
<keyword evidence="3" id="KW-1185">Reference proteome</keyword>
<proteinExistence type="predicted"/>
<evidence type="ECO:0000313" key="3">
    <source>
        <dbReference type="Proteomes" id="UP000255355"/>
    </source>
</evidence>
<dbReference type="STRING" id="1210089.GCA_001613165_01977"/>
<evidence type="ECO:0000259" key="1">
    <source>
        <dbReference type="Pfam" id="PF12697"/>
    </source>
</evidence>
<sequence length="261" mass="27935">MSASPLILLHGVSMSGRVWDGLVPALSRHHHVLAPTLLGHRGGPPPPHRPVDIGDLVDDIERRMDEQGWDTAHIAGNSLGGWIAIELARRGRARSVCALSPAGFWTAGETSHSGGTSIIARLAMITRLTRPVAPIGLRSAAVRRIAFRDICVHGDRLTARQALGIADDLLSCPILDDMLGTRSQIAPLDPLPGPVTLAWAARDRLLPISVNGAVARERAPQARFEILHGAGHVPMIDSPRRVVRAILDTTGALRDGGLSRR</sequence>
<dbReference type="GO" id="GO:0003824">
    <property type="term" value="F:catalytic activity"/>
    <property type="evidence" value="ECO:0007669"/>
    <property type="project" value="UniProtKB-ARBA"/>
</dbReference>